<dbReference type="GO" id="GO:0000724">
    <property type="term" value="P:double-strand break repair via homologous recombination"/>
    <property type="evidence" value="ECO:0007669"/>
    <property type="project" value="TreeGrafter"/>
</dbReference>
<dbReference type="GO" id="GO:0030896">
    <property type="term" value="C:checkpoint clamp complex"/>
    <property type="evidence" value="ECO:0007669"/>
    <property type="project" value="InterPro"/>
</dbReference>
<evidence type="ECO:0000256" key="2">
    <source>
        <dbReference type="ARBA" id="ARBA00005563"/>
    </source>
</evidence>
<keyword evidence="6" id="KW-1185">Reference proteome</keyword>
<keyword evidence="3" id="KW-0539">Nucleus</keyword>
<dbReference type="GO" id="GO:0044778">
    <property type="term" value="P:meiotic DNA integrity checkpoint signaling"/>
    <property type="evidence" value="ECO:0007669"/>
    <property type="project" value="TreeGrafter"/>
</dbReference>
<dbReference type="GO" id="GO:0005730">
    <property type="term" value="C:nucleolus"/>
    <property type="evidence" value="ECO:0007669"/>
    <property type="project" value="InterPro"/>
</dbReference>
<dbReference type="GO" id="GO:0035861">
    <property type="term" value="C:site of double-strand break"/>
    <property type="evidence" value="ECO:0007669"/>
    <property type="project" value="TreeGrafter"/>
</dbReference>
<feature type="region of interest" description="Disordered" evidence="5">
    <location>
        <begin position="262"/>
        <end position="301"/>
    </location>
</feature>
<sequence>MKFRIKTNDPGCIEYFSGIVQMMAGLAKNVILRLNKGQFSFAIKERIVFGGITAWCDVEHAVLFPERICEGISPDQDEIFLEVIIDHLLHCIRSNAQSAAGHNSLYNTTSSSNSGMNKSRIGSNSITGMVNTFDQSTCRLLGLKIKLVRRKTPCLAIELEQSSVTGRPRSVWHFIPVQVVPPRLWDEFIEPTDPEFDVSIFFPPVKTLRPFVDRMKRFAKFVIISANGSGELNFGVNVETLACVKLTFRGLKARSWMAEESPTEINDSMDDARSVTWESNSHHQQQNNHDVDMDRSQNENPNKKFVSVSLDIRRIGQLLSSLKTIPTCFVCNIIHERLAQFLLLFDNHKLKFNIPASNL</sequence>
<feature type="compositionally biased region" description="Polar residues" evidence="5">
    <location>
        <begin position="276"/>
        <end position="288"/>
    </location>
</feature>
<reference evidence="7" key="2">
    <citation type="submission" date="2023-11" db="UniProtKB">
        <authorList>
            <consortium name="WormBaseParasite"/>
        </authorList>
    </citation>
    <scope>IDENTIFICATION</scope>
</reference>
<dbReference type="GO" id="GO:0033314">
    <property type="term" value="P:mitotic DNA replication checkpoint signaling"/>
    <property type="evidence" value="ECO:0007669"/>
    <property type="project" value="TreeGrafter"/>
</dbReference>
<dbReference type="GO" id="GO:0031573">
    <property type="term" value="P:mitotic intra-S DNA damage checkpoint signaling"/>
    <property type="evidence" value="ECO:0007669"/>
    <property type="project" value="TreeGrafter"/>
</dbReference>
<name>A0AA85K5Z7_TRIRE</name>
<dbReference type="AlphaFoldDB" id="A0AA85K5Z7"/>
<dbReference type="InterPro" id="IPR007150">
    <property type="entry name" value="HUS1/Mec3"/>
</dbReference>
<dbReference type="InterPro" id="IPR016580">
    <property type="entry name" value="HUS1"/>
</dbReference>
<dbReference type="Pfam" id="PF04005">
    <property type="entry name" value="Hus1"/>
    <property type="match status" value="1"/>
</dbReference>
<dbReference type="PANTHER" id="PTHR12900:SF0">
    <property type="entry name" value="CHECKPOINT PROTEIN"/>
    <property type="match status" value="1"/>
</dbReference>
<evidence type="ECO:0000313" key="7">
    <source>
        <dbReference type="WBParaSite" id="TREG1_80050.2"/>
    </source>
</evidence>
<comment type="subcellular location">
    <subcellularLocation>
        <location evidence="1">Nucleus</location>
    </subcellularLocation>
</comment>
<evidence type="ECO:0000256" key="4">
    <source>
        <dbReference type="PIRNR" id="PIRNR011312"/>
    </source>
</evidence>
<dbReference type="PANTHER" id="PTHR12900">
    <property type="entry name" value="MITOTIC AND DNA DAMAGE CHECKPOINT PROTEIN HUS1"/>
    <property type="match status" value="1"/>
</dbReference>
<evidence type="ECO:0000256" key="3">
    <source>
        <dbReference type="ARBA" id="ARBA00023242"/>
    </source>
</evidence>
<dbReference type="Proteomes" id="UP000050795">
    <property type="component" value="Unassembled WGS sequence"/>
</dbReference>
<protein>
    <recommendedName>
        <fullName evidence="4">Checkpoint protein</fullName>
    </recommendedName>
</protein>
<reference evidence="6" key="1">
    <citation type="submission" date="2022-06" db="EMBL/GenBank/DDBJ databases">
        <authorList>
            <person name="Berger JAMES D."/>
            <person name="Berger JAMES D."/>
        </authorList>
    </citation>
    <scope>NUCLEOTIDE SEQUENCE [LARGE SCALE GENOMIC DNA]</scope>
</reference>
<proteinExistence type="inferred from homology"/>
<dbReference type="Gene3D" id="3.70.10.10">
    <property type="match status" value="1"/>
</dbReference>
<evidence type="ECO:0000313" key="6">
    <source>
        <dbReference type="Proteomes" id="UP000050795"/>
    </source>
</evidence>
<dbReference type="GO" id="GO:0006289">
    <property type="term" value="P:nucleotide-excision repair"/>
    <property type="evidence" value="ECO:0007669"/>
    <property type="project" value="TreeGrafter"/>
</dbReference>
<evidence type="ECO:0000256" key="1">
    <source>
        <dbReference type="ARBA" id="ARBA00004123"/>
    </source>
</evidence>
<dbReference type="GO" id="GO:0000723">
    <property type="term" value="P:telomere maintenance"/>
    <property type="evidence" value="ECO:0007669"/>
    <property type="project" value="TreeGrafter"/>
</dbReference>
<dbReference type="WBParaSite" id="TREG1_80050.2">
    <property type="protein sequence ID" value="TREG1_80050.2"/>
    <property type="gene ID" value="TREG1_80050"/>
</dbReference>
<dbReference type="PIRSF" id="PIRSF011312">
    <property type="entry name" value="Cell_cycle_HUS1"/>
    <property type="match status" value="1"/>
</dbReference>
<evidence type="ECO:0000256" key="5">
    <source>
        <dbReference type="SAM" id="MobiDB-lite"/>
    </source>
</evidence>
<accession>A0AA85K5Z7</accession>
<organism evidence="6 7">
    <name type="scientific">Trichobilharzia regenti</name>
    <name type="common">Nasal bird schistosome</name>
    <dbReference type="NCBI Taxonomy" id="157069"/>
    <lineage>
        <taxon>Eukaryota</taxon>
        <taxon>Metazoa</taxon>
        <taxon>Spiralia</taxon>
        <taxon>Lophotrochozoa</taxon>
        <taxon>Platyhelminthes</taxon>
        <taxon>Trematoda</taxon>
        <taxon>Digenea</taxon>
        <taxon>Strigeidida</taxon>
        <taxon>Schistosomatoidea</taxon>
        <taxon>Schistosomatidae</taxon>
        <taxon>Trichobilharzia</taxon>
    </lineage>
</organism>
<comment type="similarity">
    <text evidence="2 4">Belongs to the HUS1 family.</text>
</comment>